<dbReference type="Proteomes" id="UP000480303">
    <property type="component" value="Unassembled WGS sequence"/>
</dbReference>
<evidence type="ECO:0000313" key="3">
    <source>
        <dbReference type="Proteomes" id="UP000480303"/>
    </source>
</evidence>
<dbReference type="Gene3D" id="3.90.550.10">
    <property type="entry name" value="Spore Coat Polysaccharide Biosynthesis Protein SpsA, Chain A"/>
    <property type="match status" value="1"/>
</dbReference>
<evidence type="ECO:0000313" key="2">
    <source>
        <dbReference type="EMBL" id="GFH42416.1"/>
    </source>
</evidence>
<dbReference type="EMBL" id="BLLI01000023">
    <property type="protein sequence ID" value="GFH42416.1"/>
    <property type="molecule type" value="Genomic_DNA"/>
</dbReference>
<keyword evidence="3" id="KW-1185">Reference proteome</keyword>
<dbReference type="PANTHER" id="PTHR22916">
    <property type="entry name" value="GLYCOSYLTRANSFERASE"/>
    <property type="match status" value="1"/>
</dbReference>
<evidence type="ECO:0000259" key="1">
    <source>
        <dbReference type="Pfam" id="PF00535"/>
    </source>
</evidence>
<organism evidence="2 3">
    <name type="scientific">Pseudolactococcus hodotermopsidis</name>
    <dbReference type="NCBI Taxonomy" id="2709157"/>
    <lineage>
        <taxon>Bacteria</taxon>
        <taxon>Bacillati</taxon>
        <taxon>Bacillota</taxon>
        <taxon>Bacilli</taxon>
        <taxon>Lactobacillales</taxon>
        <taxon>Streptococcaceae</taxon>
        <taxon>Pseudolactococcus</taxon>
    </lineage>
</organism>
<feature type="domain" description="Glycosyltransferase 2-like" evidence="1">
    <location>
        <begin position="66"/>
        <end position="222"/>
    </location>
</feature>
<dbReference type="PANTHER" id="PTHR22916:SF3">
    <property type="entry name" value="UDP-GLCNAC:BETAGAL BETA-1,3-N-ACETYLGLUCOSAMINYLTRANSFERASE-LIKE PROTEIN 1"/>
    <property type="match status" value="1"/>
</dbReference>
<dbReference type="InterPro" id="IPR001173">
    <property type="entry name" value="Glyco_trans_2-like"/>
</dbReference>
<dbReference type="RefSeq" id="WP_172208459.1">
    <property type="nucleotide sequence ID" value="NZ_BLLI01000023.1"/>
</dbReference>
<dbReference type="Pfam" id="PF00535">
    <property type="entry name" value="Glycos_transf_2"/>
    <property type="match status" value="1"/>
</dbReference>
<proteinExistence type="predicted"/>
<dbReference type="CDD" id="cd04184">
    <property type="entry name" value="GT2_RfbC_Mx_like"/>
    <property type="match status" value="1"/>
</dbReference>
<comment type="caution">
    <text evidence="2">The sequence shown here is derived from an EMBL/GenBank/DDBJ whole genome shotgun (WGS) entry which is preliminary data.</text>
</comment>
<sequence>MKKRLKQKLGQIPFVRKQYARLRCTQSVNLMVSWQDDLLVKMMPSSAELERMARESEQFAIRPLISVIMPTYNTDLKMLNEAIRSVQAQVYTNWELIIIDDCSPDQAVKESIFNHVTQDVRIKHIFLLENRHIAGATNEGFKLAKGDYVALFDHDDYLYPNALYENVKVINQQPEIKFLYSDEDKIDELGNRHFDAYLKPDFNFDFLRCMNIITHFVLFKKELWTELGGEDAKYNGAQDWEFVMRLTNMLASHEIFHIDKVIYSWRVHSASTAMATGAKPYVPEAQRNLLRKDLKNREQFSTKVYENYEALGQWLFQYPVIGNPLVSIVINGSDATGDLENLLNSIFIKTSYFNFEVVVSNASEIADKYKKRHDNVVDDINGDYIIAINPNFEILTFDWLEKLLGQAQRDDISYVMPRIVGREPHIVESVGLAISKNGEVLNLLNGFNMLGHRTLTEHIHLTTHHYVTGVNPNCYMTSKALFEMNTDIIAESIKVSQGKFYNVFVSDVQVKNNSQSSISKSLGIYKEFENFHDTTVNSNFLAIEQNYKRGEKI</sequence>
<dbReference type="InterPro" id="IPR029044">
    <property type="entry name" value="Nucleotide-diphossugar_trans"/>
</dbReference>
<name>A0A6A0BC39_9LACT</name>
<protein>
    <recommendedName>
        <fullName evidence="1">Glycosyltransferase 2-like domain-containing protein</fullName>
    </recommendedName>
</protein>
<accession>A0A6A0BC39</accession>
<dbReference type="SUPFAM" id="SSF53448">
    <property type="entry name" value="Nucleotide-diphospho-sugar transferases"/>
    <property type="match status" value="2"/>
</dbReference>
<gene>
    <name evidence="2" type="ORF">Hs30E_09670</name>
</gene>
<dbReference type="AlphaFoldDB" id="A0A6A0BC39"/>
<dbReference type="GO" id="GO:0016758">
    <property type="term" value="F:hexosyltransferase activity"/>
    <property type="evidence" value="ECO:0007669"/>
    <property type="project" value="UniProtKB-ARBA"/>
</dbReference>
<reference evidence="2 3" key="1">
    <citation type="submission" date="2020-02" db="EMBL/GenBank/DDBJ databases">
        <title>Draft genome sequence of Lactococcus sp. Hs30E4-3.</title>
        <authorList>
            <person name="Noda S."/>
            <person name="Yuki M."/>
            <person name="Ohkuma M."/>
        </authorList>
    </citation>
    <scope>NUCLEOTIDE SEQUENCE [LARGE SCALE GENOMIC DNA]</scope>
    <source>
        <strain evidence="2 3">Hs30E4-3</strain>
    </source>
</reference>